<dbReference type="Gene3D" id="2.130.10.10">
    <property type="entry name" value="YVTN repeat-like/Quinoprotein amine dehydrogenase"/>
    <property type="match status" value="1"/>
</dbReference>
<evidence type="ECO:0000313" key="2">
    <source>
        <dbReference type="Proteomes" id="UP000037755"/>
    </source>
</evidence>
<dbReference type="InterPro" id="IPR015943">
    <property type="entry name" value="WD40/YVTN_repeat-like_dom_sf"/>
</dbReference>
<accession>A0A0M8MGB4</accession>
<evidence type="ECO:0000313" key="1">
    <source>
        <dbReference type="EMBL" id="KOS05167.1"/>
    </source>
</evidence>
<dbReference type="EMBL" id="LIYD01000005">
    <property type="protein sequence ID" value="KOS05167.1"/>
    <property type="molecule type" value="Genomic_DNA"/>
</dbReference>
<dbReference type="PROSITE" id="PS51257">
    <property type="entry name" value="PROKAR_LIPOPROTEIN"/>
    <property type="match status" value="1"/>
</dbReference>
<dbReference type="AlphaFoldDB" id="A0A0M8MGB4"/>
<dbReference type="OrthoDB" id="9813892at2"/>
<dbReference type="PATRIC" id="fig|1202724.3.peg.672"/>
<dbReference type="Proteomes" id="UP000037755">
    <property type="component" value="Unassembled WGS sequence"/>
</dbReference>
<reference evidence="1 2" key="1">
    <citation type="submission" date="2015-08" db="EMBL/GenBank/DDBJ databases">
        <title>Whole genome sequence of Flavobacterium akiainvivens IK-1T, from decaying Wikstroemia oahuensis, an endemic Hawaiian shrub.</title>
        <authorList>
            <person name="Wan X."/>
            <person name="Hou S."/>
            <person name="Saito J."/>
            <person name="Donachie S."/>
        </authorList>
    </citation>
    <scope>NUCLEOTIDE SEQUENCE [LARGE SCALE GENOMIC DNA]</scope>
    <source>
        <strain evidence="1 2">IK-1</strain>
    </source>
</reference>
<gene>
    <name evidence="1" type="ORF">AM493_03280</name>
</gene>
<name>A0A0M8MGB4_9FLAO</name>
<proteinExistence type="predicted"/>
<dbReference type="RefSeq" id="WP_054406231.1">
    <property type="nucleotide sequence ID" value="NZ_FOYA01000006.1"/>
</dbReference>
<dbReference type="STRING" id="1202724.AM493_03280"/>
<dbReference type="CDD" id="cd15482">
    <property type="entry name" value="Sialidase_non-viral"/>
    <property type="match status" value="1"/>
</dbReference>
<sequence length="349" mass="37947">MKKYLPLILFSILISSCKKEEKHKFKPSFASVTVDTLLTDSISIRALAIDGNKVWYAGSKGKYGWVSLSGGKDFNGVASQDTIFPEFRAIAQTATDVFILSAASPALLFKISKDGKSTRLVYIDTAKTVFYDCLKIDGKNGIAFGDPQNGYPDLLKTDNGGEKWYKESKTISPKLSDGEAAFAASNTNIVIKDGKTWIATGGKKSRVLFKDKDAKNWQEFISPIVQGSEATGPYSIDFYDTEVGFMAGGDYTEPDSNAKNKALTTDGGKTWKLVADGSGPGYISCVQFVPGSDGYELVTTGGNGIFYSYDRGVTWKKILNDTNLHTLQFADAKTLIAAGQNRIVLIKLK</sequence>
<comment type="caution">
    <text evidence="1">The sequence shown here is derived from an EMBL/GenBank/DDBJ whole genome shotgun (WGS) entry which is preliminary data.</text>
</comment>
<keyword evidence="2" id="KW-1185">Reference proteome</keyword>
<organism evidence="1 2">
    <name type="scientific">Flavobacterium akiainvivens</name>
    <dbReference type="NCBI Taxonomy" id="1202724"/>
    <lineage>
        <taxon>Bacteria</taxon>
        <taxon>Pseudomonadati</taxon>
        <taxon>Bacteroidota</taxon>
        <taxon>Flavobacteriia</taxon>
        <taxon>Flavobacteriales</taxon>
        <taxon>Flavobacteriaceae</taxon>
        <taxon>Flavobacterium</taxon>
    </lineage>
</organism>
<dbReference type="SUPFAM" id="SSF110296">
    <property type="entry name" value="Oligoxyloglucan reducing end-specific cellobiohydrolase"/>
    <property type="match status" value="1"/>
</dbReference>
<protein>
    <submittedName>
        <fullName evidence="1">Oxidoreductase</fullName>
    </submittedName>
</protein>